<evidence type="ECO:0000259" key="2">
    <source>
        <dbReference type="Pfam" id="PF07584"/>
    </source>
</evidence>
<proteinExistence type="predicted"/>
<dbReference type="RefSeq" id="WP_079492208.1">
    <property type="nucleotide sequence ID" value="NZ_FUZT01000006.1"/>
</dbReference>
<dbReference type="AlphaFoldDB" id="A0A1T5LAG7"/>
<reference evidence="4 5" key="1">
    <citation type="submission" date="2017-02" db="EMBL/GenBank/DDBJ databases">
        <authorList>
            <person name="Peterson S.W."/>
        </authorList>
    </citation>
    <scope>NUCLEOTIDE SEQUENCE [LARGE SCALE GENOMIC DNA]</scope>
    <source>
        <strain evidence="4 5">M1</strain>
    </source>
</reference>
<dbReference type="OrthoDB" id="9780136at2"/>
<keyword evidence="1" id="KW-0472">Membrane</keyword>
<evidence type="ECO:0000256" key="1">
    <source>
        <dbReference type="SAM" id="Phobius"/>
    </source>
</evidence>
<feature type="transmembrane region" description="Helical" evidence="1">
    <location>
        <begin position="59"/>
        <end position="80"/>
    </location>
</feature>
<dbReference type="SUPFAM" id="SSF53300">
    <property type="entry name" value="vWA-like"/>
    <property type="match status" value="1"/>
</dbReference>
<feature type="domain" description="VWFA" evidence="3">
    <location>
        <begin position="90"/>
        <end position="192"/>
    </location>
</feature>
<dbReference type="STRING" id="36842.SAMN02194393_02665"/>
<dbReference type="InterPro" id="IPR024163">
    <property type="entry name" value="Aerotolerance_reg_N"/>
</dbReference>
<feature type="transmembrane region" description="Helical" evidence="1">
    <location>
        <begin position="579"/>
        <end position="595"/>
    </location>
</feature>
<dbReference type="EMBL" id="FUZT01000006">
    <property type="protein sequence ID" value="SKC72943.1"/>
    <property type="molecule type" value="Genomic_DNA"/>
</dbReference>
<evidence type="ECO:0000259" key="3">
    <source>
        <dbReference type="Pfam" id="PF13519"/>
    </source>
</evidence>
<evidence type="ECO:0000313" key="4">
    <source>
        <dbReference type="EMBL" id="SKC72943.1"/>
    </source>
</evidence>
<keyword evidence="1" id="KW-1133">Transmembrane helix</keyword>
<dbReference type="PANTHER" id="PTHR37464">
    <property type="entry name" value="BLL2463 PROTEIN"/>
    <property type="match status" value="1"/>
</dbReference>
<dbReference type="Proteomes" id="UP000190285">
    <property type="component" value="Unassembled WGS sequence"/>
</dbReference>
<keyword evidence="1" id="KW-0812">Transmembrane</keyword>
<dbReference type="InterPro" id="IPR036465">
    <property type="entry name" value="vWFA_dom_sf"/>
</dbReference>
<evidence type="ECO:0000313" key="5">
    <source>
        <dbReference type="Proteomes" id="UP000190285"/>
    </source>
</evidence>
<dbReference type="Gene3D" id="3.40.50.410">
    <property type="entry name" value="von Willebrand factor, type A domain"/>
    <property type="match status" value="1"/>
</dbReference>
<organism evidence="4 5">
    <name type="scientific">Maledivibacter halophilus</name>
    <dbReference type="NCBI Taxonomy" id="36842"/>
    <lineage>
        <taxon>Bacteria</taxon>
        <taxon>Bacillati</taxon>
        <taxon>Bacillota</taxon>
        <taxon>Clostridia</taxon>
        <taxon>Peptostreptococcales</taxon>
        <taxon>Caminicellaceae</taxon>
        <taxon>Maledivibacter</taxon>
    </lineage>
</organism>
<protein>
    <submittedName>
        <fullName evidence="4">von Willebrand factor type A domain-containing protein</fullName>
    </submittedName>
</protein>
<dbReference type="PANTHER" id="PTHR37464:SF1">
    <property type="entry name" value="BLL2463 PROTEIN"/>
    <property type="match status" value="1"/>
</dbReference>
<feature type="domain" description="Aerotolerance regulator N-terminal" evidence="2">
    <location>
        <begin position="1"/>
        <end position="78"/>
    </location>
</feature>
<keyword evidence="5" id="KW-1185">Reference proteome</keyword>
<gene>
    <name evidence="4" type="ORF">SAMN02194393_02665</name>
</gene>
<dbReference type="Pfam" id="PF13519">
    <property type="entry name" value="VWA_2"/>
    <property type="match status" value="1"/>
</dbReference>
<dbReference type="InterPro" id="IPR002035">
    <property type="entry name" value="VWF_A"/>
</dbReference>
<accession>A0A1T5LAG7</accession>
<dbReference type="Pfam" id="PF07584">
    <property type="entry name" value="BatA"/>
    <property type="match status" value="1"/>
</dbReference>
<feature type="transmembrane region" description="Helical" evidence="1">
    <location>
        <begin position="6"/>
        <end position="24"/>
    </location>
</feature>
<name>A0A1T5LAG7_9FIRM</name>
<sequence length="599" mass="68286">MSFFSPINFLFLLGIIPIIIMYLLKKKHQDVEVSSIYLWEKAVRDVEANAPWQRLRKNILLILQLLIFIMLVFFLTKPYIISDTFKTDNLIIVIDKSLSMSTLEDNVSRLDKSKKDVENILKNLKPKSSVTLITMDDSPEVIISKSKYKSVLLDKLKKIQQSNSTDNVEETLSLLKAMTNEMENYKVIFYTDKSIETDIDNLIIKKIGNPHNNLAIENLSCKKDNNSVEALIDVKNYGNRDQTTDLIIYKGNEIYDVKEIFIKAGESKKIYAEGIPKTDIIKAEIDIDDPLKADNERYCVIEDGSARKVLMITRGNIFLEKAIALNENIELYKTNEVLPDIEGYDLYVYDEMLPASLPTDGSIFILNPANFDGVVKVNEIVKEGKLTVSEEDELLKYVDFDISMSRVKLLSPPDWGRPFIYSNDEAIGFKGIKKNQKFVVLGFDIHDTDLPLKYSFPIFIQNVLDYTLDLNLQRNTKVFSGQGIEINISPKTREAYVTGPNKDKIKIAPPFPVSTFTDTNDTGVYTVEQNIDDIKLFSYFASNVNTIKESNISYDAETLNQVDIKDKVEENAMVSVKNVFLIIALIILAAEWVVYSRGY</sequence>